<evidence type="ECO:0000256" key="1">
    <source>
        <dbReference type="ARBA" id="ARBA00004123"/>
    </source>
</evidence>
<dbReference type="AlphaFoldDB" id="A0A1D1Y852"/>
<evidence type="ECO:0000313" key="4">
    <source>
        <dbReference type="EMBL" id="JAT50808.1"/>
    </source>
</evidence>
<gene>
    <name evidence="4" type="primary">Cabin1_2</name>
    <name evidence="4" type="ORF">g.111503</name>
</gene>
<evidence type="ECO:0000256" key="2">
    <source>
        <dbReference type="ARBA" id="ARBA00023242"/>
    </source>
</evidence>
<dbReference type="Gene3D" id="1.25.40.10">
    <property type="entry name" value="Tetratricopeptide repeat domain"/>
    <property type="match status" value="1"/>
</dbReference>
<organism evidence="4">
    <name type="scientific">Anthurium amnicola</name>
    <dbReference type="NCBI Taxonomy" id="1678845"/>
    <lineage>
        <taxon>Eukaryota</taxon>
        <taxon>Viridiplantae</taxon>
        <taxon>Streptophyta</taxon>
        <taxon>Embryophyta</taxon>
        <taxon>Tracheophyta</taxon>
        <taxon>Spermatophyta</taxon>
        <taxon>Magnoliopsida</taxon>
        <taxon>Liliopsida</taxon>
        <taxon>Araceae</taxon>
        <taxon>Pothoideae</taxon>
        <taxon>Potheae</taxon>
        <taxon>Anthurium</taxon>
    </lineage>
</organism>
<keyword evidence="2" id="KW-0539">Nucleus</keyword>
<dbReference type="GO" id="GO:0005634">
    <property type="term" value="C:nucleus"/>
    <property type="evidence" value="ECO:0007669"/>
    <property type="project" value="UniProtKB-SubCell"/>
</dbReference>
<dbReference type="EMBL" id="GDJX01017128">
    <property type="protein sequence ID" value="JAT50808.1"/>
    <property type="molecule type" value="Transcribed_RNA"/>
</dbReference>
<sequence>MFSITAINDTDSGGKWVPLAPSKEAQEFNLSQTYHKGLLKLQAKDYAKARELLEAVLKDPLISGAQVNVNATDGHLLQLRFLALKNLANVFIQLGAMHCDGALQCYIQAVEIDAKDSVVWNQLGTLSCSMGLLSTSRWAFEQGLLCSPNNWNCMEKLLEVLIAIGDEVSCLSMADLMLRHWPSHSRALHVKKTIEDADSIPFAPRGIDKLEPKHVRLKFPTKRKTREDEVEDSCLKRQKQNIEIHLAESTWEVLANAVLSILLPENMKTCKQENSCRQSVATNEITGNRRVNLVTGEFRGNMNPGTHDRTDRYTDIKIIIHLPPSLEHVRNSIEGKGVGFCVGGENMPASEYDYEKTGMGKEQENYAEEEHPQERRSTRLGRLRSRKPEKEDLDSSSGTDLDKVVLRFLEPFILKMSKAKYQNFSDCSDSFPDSLAYSSLHEYNDVTRFVAGTSQNCGAYHIGHLLLEEVAYKCIPYHNNFVKLLELEKLTRHWGQERTPLCSLFLAELYYDHGFAADESKHSEFFSEASYHLCKVIELVSLDFQPVNTFFTTGMNGPNRRIATLDCMTKNLASAESFENAGTVPEGSVHQQSTEQSSPSTYNNHFWVRFFWLSGCLSLSSSCKGKAIKEFSICLSLLGSCKKSSDSDGIVPLPHCKLARCLTVDRVYHQINLLKIGSSLKKAIKMSKKGMQKSCIDLLSPLLSVKDAYPDFISGPFEEGFKSVESQALDILISACEKIQPMEFEMCLCSHRRKLQICTWAAGLIDSLTSRKANMISEPKMSNASDLDHEDDTHKHWSYMIYEEVKEISRCASQVKNAIDQGDAYSDFDAVMCIIGDIQFLLLMVMRNAVRTILGHKVCAVGTMSQTDQLDSRCLVDAAIAFCKLQHLDPTVPIKAQVELIVAIHDLLAEYGLCCAGKDNEGKEGTFLKFAIKHLLALDVKMKSIFYSSIKKSEVKQANESFSLEDHERSVVSESKSSSALDASAWEKDKCSYLNKECAEEIASECSSHEILDKGKEGLETGRVGTDIKSHTSGIDNCNLTDSENLLEEREKVELGLDNALDQSFFCLYGLNLKCGQDSSSEDDLATHKNTNRGDYQTKEQCADVFQYILPYAKDSSRAGMVKLRKVLRAMHKHFPQLPDDMLARNSIHNF</sequence>
<accession>A0A1D1Y852</accession>
<protein>
    <submittedName>
        <fullName evidence="4">Calcineurin-binding protein cabin-1</fullName>
    </submittedName>
</protein>
<name>A0A1D1Y852_9ARAE</name>
<proteinExistence type="predicted"/>
<dbReference type="SUPFAM" id="SSF48452">
    <property type="entry name" value="TPR-like"/>
    <property type="match status" value="1"/>
</dbReference>
<dbReference type="PANTHER" id="PTHR15502:SF7">
    <property type="entry name" value="CALCINEURIN-BINDING PROTEIN CABIN-1"/>
    <property type="match status" value="1"/>
</dbReference>
<feature type="compositionally biased region" description="Basic residues" evidence="3">
    <location>
        <begin position="378"/>
        <end position="387"/>
    </location>
</feature>
<dbReference type="GO" id="GO:0006325">
    <property type="term" value="P:chromatin organization"/>
    <property type="evidence" value="ECO:0007669"/>
    <property type="project" value="InterPro"/>
</dbReference>
<dbReference type="PANTHER" id="PTHR15502">
    <property type="entry name" value="CALCINEURIN-BINDING PROTEIN CABIN 1-RELATED"/>
    <property type="match status" value="1"/>
</dbReference>
<comment type="subcellular location">
    <subcellularLocation>
        <location evidence="1">Nucleus</location>
    </subcellularLocation>
</comment>
<dbReference type="InterPro" id="IPR011990">
    <property type="entry name" value="TPR-like_helical_dom_sf"/>
</dbReference>
<reference evidence="4" key="1">
    <citation type="submission" date="2015-07" db="EMBL/GenBank/DDBJ databases">
        <title>Transcriptome Assembly of Anthurium amnicola.</title>
        <authorList>
            <person name="Suzuki J."/>
        </authorList>
    </citation>
    <scope>NUCLEOTIDE SEQUENCE</scope>
</reference>
<evidence type="ECO:0000256" key="3">
    <source>
        <dbReference type="SAM" id="MobiDB-lite"/>
    </source>
</evidence>
<feature type="compositionally biased region" description="Basic and acidic residues" evidence="3">
    <location>
        <begin position="359"/>
        <end position="377"/>
    </location>
</feature>
<dbReference type="FunFam" id="1.25.40.10:FF:000431">
    <property type="entry name" value="Tetratricopeptide repeat (TPR)-like superfamily protein"/>
    <property type="match status" value="1"/>
</dbReference>
<feature type="region of interest" description="Disordered" evidence="3">
    <location>
        <begin position="359"/>
        <end position="397"/>
    </location>
</feature>
<dbReference type="GO" id="GO:0031491">
    <property type="term" value="F:nucleosome binding"/>
    <property type="evidence" value="ECO:0007669"/>
    <property type="project" value="TreeGrafter"/>
</dbReference>
<dbReference type="InterPro" id="IPR033053">
    <property type="entry name" value="Hir3/CABIN1"/>
</dbReference>